<dbReference type="EMBL" id="PSNY01000001">
    <property type="protein sequence ID" value="PPE71664.1"/>
    <property type="molecule type" value="Genomic_DNA"/>
</dbReference>
<organism evidence="2 3">
    <name type="scientific">Caldimonas thermodepolymerans</name>
    <dbReference type="NCBI Taxonomy" id="215580"/>
    <lineage>
        <taxon>Bacteria</taxon>
        <taxon>Pseudomonadati</taxon>
        <taxon>Pseudomonadota</taxon>
        <taxon>Betaproteobacteria</taxon>
        <taxon>Burkholderiales</taxon>
        <taxon>Sphaerotilaceae</taxon>
        <taxon>Caldimonas</taxon>
    </lineage>
</organism>
<dbReference type="Proteomes" id="UP000239406">
    <property type="component" value="Unassembled WGS sequence"/>
</dbReference>
<keyword evidence="3" id="KW-1185">Reference proteome</keyword>
<name>A0A2S5T9H7_9BURK</name>
<evidence type="ECO:0008006" key="4">
    <source>
        <dbReference type="Google" id="ProtNLM"/>
    </source>
</evidence>
<protein>
    <recommendedName>
        <fullName evidence="4">Lipoprotein</fullName>
    </recommendedName>
</protein>
<dbReference type="PROSITE" id="PS51257">
    <property type="entry name" value="PROKAR_LIPOPROTEIN"/>
    <property type="match status" value="1"/>
</dbReference>
<dbReference type="AlphaFoldDB" id="A0A2S5T9H7"/>
<evidence type="ECO:0000256" key="1">
    <source>
        <dbReference type="SAM" id="MobiDB-lite"/>
    </source>
</evidence>
<sequence length="77" mass="8310">MKGAIRIAGLALVAAALMACSERPQTADAARKKAGTPAWQGTDNPFAAGGWQRGDKASWEQHIRARNQGQNEYTRTQ</sequence>
<proteinExistence type="predicted"/>
<reference evidence="2 3" key="1">
    <citation type="submission" date="2018-02" db="EMBL/GenBank/DDBJ databases">
        <title>Reclassifiation of [Polyangium] brachysporum DSM 7029 as Guopingzhaonella breviflexa gen. nov., sp. nov., a member of the family Comamonadaceae.</title>
        <authorList>
            <person name="Tang B."/>
        </authorList>
    </citation>
    <scope>NUCLEOTIDE SEQUENCE [LARGE SCALE GENOMIC DNA]</scope>
    <source>
        <strain evidence="2 3">DSM 15344</strain>
    </source>
</reference>
<dbReference type="OrthoDB" id="8662382at2"/>
<gene>
    <name evidence="2" type="ORF">C1702_01335</name>
</gene>
<feature type="region of interest" description="Disordered" evidence="1">
    <location>
        <begin position="33"/>
        <end position="57"/>
    </location>
</feature>
<accession>A0A2S5T9H7</accession>
<evidence type="ECO:0000313" key="2">
    <source>
        <dbReference type="EMBL" id="PPE71664.1"/>
    </source>
</evidence>
<evidence type="ECO:0000313" key="3">
    <source>
        <dbReference type="Proteomes" id="UP000239406"/>
    </source>
</evidence>
<comment type="caution">
    <text evidence="2">The sequence shown here is derived from an EMBL/GenBank/DDBJ whole genome shotgun (WGS) entry which is preliminary data.</text>
</comment>